<feature type="coiled-coil region" evidence="1">
    <location>
        <begin position="130"/>
        <end position="423"/>
    </location>
</feature>
<reference evidence="3" key="1">
    <citation type="submission" date="2022-08" db="UniProtKB">
        <authorList>
            <consortium name="EnsemblMetazoa"/>
        </authorList>
    </citation>
    <scope>IDENTIFICATION</scope>
    <source>
        <strain evidence="3">05x7-T-G4-1.051#20</strain>
    </source>
</reference>
<organism evidence="3 4">
    <name type="scientific">Magallana gigas</name>
    <name type="common">Pacific oyster</name>
    <name type="synonym">Crassostrea gigas</name>
    <dbReference type="NCBI Taxonomy" id="29159"/>
    <lineage>
        <taxon>Eukaryota</taxon>
        <taxon>Metazoa</taxon>
        <taxon>Spiralia</taxon>
        <taxon>Lophotrochozoa</taxon>
        <taxon>Mollusca</taxon>
        <taxon>Bivalvia</taxon>
        <taxon>Autobranchia</taxon>
        <taxon>Pteriomorphia</taxon>
        <taxon>Ostreida</taxon>
        <taxon>Ostreoidea</taxon>
        <taxon>Ostreidae</taxon>
        <taxon>Magallana</taxon>
    </lineage>
</organism>
<feature type="coiled-coil region" evidence="1">
    <location>
        <begin position="453"/>
        <end position="515"/>
    </location>
</feature>
<dbReference type="InterPro" id="IPR038807">
    <property type="entry name" value="CCDC150"/>
</dbReference>
<dbReference type="Proteomes" id="UP000005408">
    <property type="component" value="Unassembled WGS sequence"/>
</dbReference>
<evidence type="ECO:0000256" key="2">
    <source>
        <dbReference type="SAM" id="MobiDB-lite"/>
    </source>
</evidence>
<evidence type="ECO:0008006" key="5">
    <source>
        <dbReference type="Google" id="ProtNLM"/>
    </source>
</evidence>
<keyword evidence="4" id="KW-1185">Reference proteome</keyword>
<dbReference type="PANTHER" id="PTHR35352">
    <property type="entry name" value="COILED-COIL DOMAIN-CONTAINING PROTEIN 150"/>
    <property type="match status" value="1"/>
</dbReference>
<evidence type="ECO:0000256" key="1">
    <source>
        <dbReference type="SAM" id="Coils"/>
    </source>
</evidence>
<dbReference type="AlphaFoldDB" id="A0A8W8K4P4"/>
<keyword evidence="1" id="KW-0175">Coiled coil</keyword>
<sequence>MSRAVIPPMSISMEGPSSQQTLEVLEKRLEAAEHDTQDLIEKLGTMGFGKNTRPAERDVMDQREVISPYQAQIVDVDILKDNYETLVSRVCKTESVIQTLKLNMINLQGDRDLKMKCSDEDYEQKYDMLKETYEQELGKMRRKLNQVTEDLKTEHEARLKAKEEIKQLKTELDNATVSKETICAATDELSSQKSKFQKRINELREEIEREKSLRHSLEESHNTLLARIREMESIVESESKEVKTLSNDCGNLRSDAVKVREELRYEKSQRELYESQFTQTSQENEQLRKNYESAESDRKLLITEMQRLRTQYEDLIKQLEQTQVIVDQQKSNNTKLEQENEHLNKILSSASEEKERIKSMHERELEAEKKRVNEKQKFEEEALQSKLKVQELTSQNETLKKKLAHSEKELQSLSKKYVAKDEEYNMASEGLEKELSALKHKYSLVSKEKLKLTKDKENLLEEVSQTVDTMQEEHSKLTNEIHQLKSELESQTKRRNALEQENASLLERVSQFDQQRDSQSRVEKVMKDMMEQKNKLAYDNGRLQTEVQELRGQVDILKISSTDAEQLRAKNSSLQSRYDLAQKEISDLKINVQRMENQLRTSQGSMETRERDYTFAITTRDEVLREKTGLMEKLKEVEEREKKKVSNLQKNLDDAKAVNKEIAATLEAVMSSHSQLQSVVEGLQVDLGKKDSQMAHLKSEKNKEQEEWKREMRKFEERMEALRGDLKKERDKSQRKNLKDIGEIKKQNDNLQTRNMELVKANTDLRHKQSDSDNLIQNLKDKVSEQKKRIEYLNRSKKDLEENSERMKMMREEIEELEKLRDEYIHRNAEQGEMINSFMIQIGSLQDELKQLAQAQLRTNDLVKQRDKALEKEKILKDELKKKYKNSSDADNGQHKHKSKVVDSRRHQEEVEKMRRETEDRLRRAQNESIEVSGHLQDAHEWFKSKFDKLQQEILDSRKTQNVLESENQEHKRQLESERWRAHAAAEKARDMIKACQSEKKQKNGTSRQTINQLANYAEIADTDTKHQLLKLQAELEQERDHAKYLEMKHQKYKEASARQLEQLLTEFHH</sequence>
<proteinExistence type="predicted"/>
<evidence type="ECO:0000313" key="4">
    <source>
        <dbReference type="Proteomes" id="UP000005408"/>
    </source>
</evidence>
<accession>A0A8W8K4P4</accession>
<dbReference type="EnsemblMetazoa" id="G22417.1">
    <property type="protein sequence ID" value="G22417.1:cds"/>
    <property type="gene ID" value="G22417"/>
</dbReference>
<name>A0A8W8K4P4_MAGGI</name>
<protein>
    <recommendedName>
        <fullName evidence="5">Coiled-coil domain-containing protein 150</fullName>
    </recommendedName>
</protein>
<dbReference type="PANTHER" id="PTHR35352:SF1">
    <property type="entry name" value="COILED-COIL DOMAIN-CONTAINING PROTEIN 150"/>
    <property type="match status" value="1"/>
</dbReference>
<feature type="region of interest" description="Disordered" evidence="2">
    <location>
        <begin position="881"/>
        <end position="919"/>
    </location>
</feature>
<evidence type="ECO:0000313" key="3">
    <source>
        <dbReference type="EnsemblMetazoa" id="G22417.1:cds"/>
    </source>
</evidence>